<protein>
    <submittedName>
        <fullName evidence="2">Ribosomal protein s5 protein</fullName>
    </submittedName>
</protein>
<feature type="compositionally biased region" description="Basic and acidic residues" evidence="1">
    <location>
        <begin position="33"/>
        <end position="42"/>
    </location>
</feature>
<organism evidence="2 3">
    <name type="scientific">Echria macrotheca</name>
    <dbReference type="NCBI Taxonomy" id="438768"/>
    <lineage>
        <taxon>Eukaryota</taxon>
        <taxon>Fungi</taxon>
        <taxon>Dikarya</taxon>
        <taxon>Ascomycota</taxon>
        <taxon>Pezizomycotina</taxon>
        <taxon>Sordariomycetes</taxon>
        <taxon>Sordariomycetidae</taxon>
        <taxon>Sordariales</taxon>
        <taxon>Schizotheciaceae</taxon>
        <taxon>Echria</taxon>
    </lineage>
</organism>
<keyword evidence="2" id="KW-0687">Ribonucleoprotein</keyword>
<feature type="region of interest" description="Disordered" evidence="1">
    <location>
        <begin position="1"/>
        <end position="84"/>
    </location>
</feature>
<feature type="compositionally biased region" description="Polar residues" evidence="1">
    <location>
        <begin position="8"/>
        <end position="26"/>
    </location>
</feature>
<dbReference type="GO" id="GO:0005840">
    <property type="term" value="C:ribosome"/>
    <property type="evidence" value="ECO:0007669"/>
    <property type="project" value="UniProtKB-KW"/>
</dbReference>
<gene>
    <name evidence="2" type="ORF">QBC47DRAFT_377366</name>
</gene>
<dbReference type="EMBL" id="MU839831">
    <property type="protein sequence ID" value="KAK1756656.1"/>
    <property type="molecule type" value="Genomic_DNA"/>
</dbReference>
<feature type="compositionally biased region" description="Polar residues" evidence="1">
    <location>
        <begin position="75"/>
        <end position="84"/>
    </location>
</feature>
<reference evidence="2" key="1">
    <citation type="submission" date="2023-06" db="EMBL/GenBank/DDBJ databases">
        <title>Genome-scale phylogeny and comparative genomics of the fungal order Sordariales.</title>
        <authorList>
            <consortium name="Lawrence Berkeley National Laboratory"/>
            <person name="Hensen N."/>
            <person name="Bonometti L."/>
            <person name="Westerberg I."/>
            <person name="Brannstrom I.O."/>
            <person name="Guillou S."/>
            <person name="Cros-Aarteil S."/>
            <person name="Calhoun S."/>
            <person name="Haridas S."/>
            <person name="Kuo A."/>
            <person name="Mondo S."/>
            <person name="Pangilinan J."/>
            <person name="Riley R."/>
            <person name="Labutti K."/>
            <person name="Andreopoulos B."/>
            <person name="Lipzen A."/>
            <person name="Chen C."/>
            <person name="Yanf M."/>
            <person name="Daum C."/>
            <person name="Ng V."/>
            <person name="Clum A."/>
            <person name="Steindorff A."/>
            <person name="Ohm R."/>
            <person name="Martin F."/>
            <person name="Silar P."/>
            <person name="Natvig D."/>
            <person name="Lalanne C."/>
            <person name="Gautier V."/>
            <person name="Ament-Velasquez S.L."/>
            <person name="Kruys A."/>
            <person name="Hutchinson M.I."/>
            <person name="Powell A.J."/>
            <person name="Barry K."/>
            <person name="Miller A.N."/>
            <person name="Grigoriev I.V."/>
            <person name="Debuchy R."/>
            <person name="Gladieux P."/>
            <person name="Thoren M.H."/>
            <person name="Johannesson H."/>
        </authorList>
    </citation>
    <scope>NUCLEOTIDE SEQUENCE</scope>
    <source>
        <strain evidence="2">PSN4</strain>
    </source>
</reference>
<dbReference type="Proteomes" id="UP001239445">
    <property type="component" value="Unassembled WGS sequence"/>
</dbReference>
<evidence type="ECO:0000313" key="2">
    <source>
        <dbReference type="EMBL" id="KAK1756656.1"/>
    </source>
</evidence>
<feature type="compositionally biased region" description="Basic and acidic residues" evidence="1">
    <location>
        <begin position="141"/>
        <end position="155"/>
    </location>
</feature>
<dbReference type="AlphaFoldDB" id="A0AAJ0F6B3"/>
<evidence type="ECO:0000256" key="1">
    <source>
        <dbReference type="SAM" id="MobiDB-lite"/>
    </source>
</evidence>
<sequence>MAPRKTTAAESSDSTKQTAKTQGTARSTRRSSRIKDLKKRETSPAADQPTPRKRKRTAVKNESASPEPPAKKHSSQGNQSQKEQSTILINRAPVLELWSACVAHFTHPDLAWSTCLSIGSTIASITAISKGRSIGVLSPPDDVKDKRKKRDRGDGDEIKVMGFRMHIRDGAVVFKGKPKPGKEDSLVRRFGGEDCLQRTRKVMESALEKSWKGKEDELEKKAFSLYEKFRPSVAAGQRGWGRKGELVLDKVEDTICG</sequence>
<evidence type="ECO:0000313" key="3">
    <source>
        <dbReference type="Proteomes" id="UP001239445"/>
    </source>
</evidence>
<keyword evidence="3" id="KW-1185">Reference proteome</keyword>
<feature type="region of interest" description="Disordered" evidence="1">
    <location>
        <begin position="133"/>
        <end position="155"/>
    </location>
</feature>
<accession>A0AAJ0F6B3</accession>
<name>A0AAJ0F6B3_9PEZI</name>
<proteinExistence type="predicted"/>
<comment type="caution">
    <text evidence="2">The sequence shown here is derived from an EMBL/GenBank/DDBJ whole genome shotgun (WGS) entry which is preliminary data.</text>
</comment>
<keyword evidence="2" id="KW-0689">Ribosomal protein</keyword>